<evidence type="ECO:0000313" key="5">
    <source>
        <dbReference type="EMBL" id="KAF3841493.1"/>
    </source>
</evidence>
<proteinExistence type="predicted"/>
<accession>A0A7J5XXI6</accession>
<evidence type="ECO:0000256" key="2">
    <source>
        <dbReference type="ARBA" id="ARBA00023157"/>
    </source>
</evidence>
<dbReference type="PANTHER" id="PTHR14002:SF22">
    <property type="entry name" value="UROMODULIN-LIKE 1"/>
    <property type="match status" value="1"/>
</dbReference>
<dbReference type="InterPro" id="IPR001507">
    <property type="entry name" value="ZP_dom"/>
</dbReference>
<feature type="domain" description="ZP" evidence="4">
    <location>
        <begin position="200"/>
        <end position="440"/>
    </location>
</feature>
<keyword evidence="1" id="KW-0732">Signal</keyword>
<dbReference type="AlphaFoldDB" id="A0A7J5XXI6"/>
<dbReference type="OrthoDB" id="10040649at2759"/>
<keyword evidence="3" id="KW-0812">Transmembrane</keyword>
<dbReference type="Proteomes" id="UP000518266">
    <property type="component" value="Unassembled WGS sequence"/>
</dbReference>
<name>A0A7J5XXI6_DISMA</name>
<dbReference type="PANTHER" id="PTHR14002">
    <property type="entry name" value="ENDOGLIN/TGF-BETA RECEPTOR TYPE III"/>
    <property type="match status" value="1"/>
</dbReference>
<evidence type="ECO:0000256" key="1">
    <source>
        <dbReference type="ARBA" id="ARBA00022729"/>
    </source>
</evidence>
<keyword evidence="6" id="KW-1185">Reference proteome</keyword>
<organism evidence="5 6">
    <name type="scientific">Dissostichus mawsoni</name>
    <name type="common">Antarctic cod</name>
    <dbReference type="NCBI Taxonomy" id="36200"/>
    <lineage>
        <taxon>Eukaryota</taxon>
        <taxon>Metazoa</taxon>
        <taxon>Chordata</taxon>
        <taxon>Craniata</taxon>
        <taxon>Vertebrata</taxon>
        <taxon>Euteleostomi</taxon>
        <taxon>Actinopterygii</taxon>
        <taxon>Neopterygii</taxon>
        <taxon>Teleostei</taxon>
        <taxon>Neoteleostei</taxon>
        <taxon>Acanthomorphata</taxon>
        <taxon>Eupercaria</taxon>
        <taxon>Perciformes</taxon>
        <taxon>Notothenioidei</taxon>
        <taxon>Nototheniidae</taxon>
        <taxon>Dissostichus</taxon>
    </lineage>
</organism>
<keyword evidence="2" id="KW-1015">Disulfide bond</keyword>
<keyword evidence="3" id="KW-0472">Membrane</keyword>
<comment type="caution">
    <text evidence="5">The sequence shown here is derived from an EMBL/GenBank/DDBJ whole genome shotgun (WGS) entry which is preliminary data.</text>
</comment>
<feature type="transmembrane region" description="Helical" evidence="3">
    <location>
        <begin position="471"/>
        <end position="495"/>
    </location>
</feature>
<dbReference type="InterPro" id="IPR036116">
    <property type="entry name" value="FN3_sf"/>
</dbReference>
<dbReference type="InterPro" id="IPR003961">
    <property type="entry name" value="FN3_dom"/>
</dbReference>
<evidence type="ECO:0000313" key="6">
    <source>
        <dbReference type="Proteomes" id="UP000518266"/>
    </source>
</evidence>
<dbReference type="InterPro" id="IPR042235">
    <property type="entry name" value="ZP-C_dom"/>
</dbReference>
<sequence length="521" mass="57072">MPTAPSNTSTVAYNSSNAPQWTSSATYSSLRSTVESPLPTTTCYPANITSVWAADVTGTSFRVHWSSQFQTNQMYQVVLSKRSEVIHSGVTSQTMMEVRDLQPGVLYTVANGSSQAYQNLTENLPVSVSRDEGHGGFRPDENRDHKLFPGSVVVHFTITLAPSESQDIANVSTALQHSLMNSTKYTNCPQCLYSGGNLSQCRVAAITVTVSRAFLLSNKIRESSLYLGLPECGVNGGNALHAQLTNETYYTASVTLFNTMDMYTSDSGTVELPKIRLEVPIVCSYMKSLLISADFGSMGYDMIKDLTITGSGEFQVTVQLMNGTMPLPHNYSLSSEEAVVLEVSLNTSSQQIKVVINKCWATPTLHPVDISSHIFLENSCSLNTYTKVLMNGNSSTSRVSVQIFSFIDLDVIYLHCQVQICVETGSGSCVPDCQQRTAQSSNTIGTAFGSFGPLLRSDEESLEEESDTLHLVGLSCLGIGVSLFFIMGFVCLFYYQRNRIGHYNFSAKPKQENFTYLVFNT</sequence>
<keyword evidence="3" id="KW-1133">Transmembrane helix</keyword>
<dbReference type="SUPFAM" id="SSF49265">
    <property type="entry name" value="Fibronectin type III"/>
    <property type="match status" value="1"/>
</dbReference>
<dbReference type="InterPro" id="IPR055355">
    <property type="entry name" value="ZP-C"/>
</dbReference>
<dbReference type="Gene3D" id="2.60.40.4100">
    <property type="entry name" value="Zona pellucida, ZP-C domain"/>
    <property type="match status" value="1"/>
</dbReference>
<dbReference type="EMBL" id="JAAKFY010000020">
    <property type="protein sequence ID" value="KAF3841493.1"/>
    <property type="molecule type" value="Genomic_DNA"/>
</dbReference>
<dbReference type="CDD" id="cd00063">
    <property type="entry name" value="FN3"/>
    <property type="match status" value="1"/>
</dbReference>
<evidence type="ECO:0000259" key="4">
    <source>
        <dbReference type="PROSITE" id="PS51034"/>
    </source>
</evidence>
<dbReference type="SMART" id="SM00241">
    <property type="entry name" value="ZP"/>
    <property type="match status" value="1"/>
</dbReference>
<gene>
    <name evidence="5" type="ORF">F7725_007355</name>
</gene>
<protein>
    <recommendedName>
        <fullName evidence="4">ZP domain-containing protein</fullName>
    </recommendedName>
</protein>
<dbReference type="PROSITE" id="PS51034">
    <property type="entry name" value="ZP_2"/>
    <property type="match status" value="1"/>
</dbReference>
<dbReference type="Pfam" id="PF00100">
    <property type="entry name" value="Zona_pellucida"/>
    <property type="match status" value="1"/>
</dbReference>
<evidence type="ECO:0000256" key="3">
    <source>
        <dbReference type="SAM" id="Phobius"/>
    </source>
</evidence>
<reference evidence="5 6" key="1">
    <citation type="submission" date="2020-03" db="EMBL/GenBank/DDBJ databases">
        <title>Dissostichus mawsoni Genome sequencing and assembly.</title>
        <authorList>
            <person name="Park H."/>
        </authorList>
    </citation>
    <scope>NUCLEOTIDE SEQUENCE [LARGE SCALE GENOMIC DNA]</scope>
    <source>
        <strain evidence="5">DM0001</strain>
        <tissue evidence="5">Muscle</tissue>
    </source>
</reference>